<sequence length="127" mass="14855">MYKKIVYSALCLLFVFTMWGCKNYGSVIVQVAGEEERIMDRIDHVKQIELIVNQAEWQYMIVEMGQRADVDFWINDSSKDVRKRYGIWFNEDGKAELTKNNDGNYSMLDKDQTKKLKALLISTNAED</sequence>
<protein>
    <submittedName>
        <fullName evidence="1">Uncharacterized protein</fullName>
    </submittedName>
</protein>
<proteinExistence type="predicted"/>
<dbReference type="Proteomes" id="UP000661691">
    <property type="component" value="Unassembled WGS sequence"/>
</dbReference>
<dbReference type="AlphaFoldDB" id="A0A926NC44"/>
<name>A0A926NC44_9BACL</name>
<comment type="caution">
    <text evidence="1">The sequence shown here is derived from an EMBL/GenBank/DDBJ whole genome shotgun (WGS) entry which is preliminary data.</text>
</comment>
<gene>
    <name evidence="1" type="ORF">IC620_16020</name>
</gene>
<reference evidence="1" key="1">
    <citation type="submission" date="2020-09" db="EMBL/GenBank/DDBJ databases">
        <title>A novel bacterium of genus Hazenella, isolated from South China Sea.</title>
        <authorList>
            <person name="Huang H."/>
            <person name="Mo K."/>
            <person name="Hu Y."/>
        </authorList>
    </citation>
    <scope>NUCLEOTIDE SEQUENCE</scope>
    <source>
        <strain evidence="1">IB182357</strain>
    </source>
</reference>
<evidence type="ECO:0000313" key="2">
    <source>
        <dbReference type="Proteomes" id="UP000661691"/>
    </source>
</evidence>
<organism evidence="1 2">
    <name type="scientific">Polycladospora coralii</name>
    <dbReference type="NCBI Taxonomy" id="2771432"/>
    <lineage>
        <taxon>Bacteria</taxon>
        <taxon>Bacillati</taxon>
        <taxon>Bacillota</taxon>
        <taxon>Bacilli</taxon>
        <taxon>Bacillales</taxon>
        <taxon>Thermoactinomycetaceae</taxon>
        <taxon>Polycladospora</taxon>
    </lineage>
</organism>
<dbReference type="RefSeq" id="WP_191142812.1">
    <property type="nucleotide sequence ID" value="NZ_JACXAH010000041.1"/>
</dbReference>
<evidence type="ECO:0000313" key="1">
    <source>
        <dbReference type="EMBL" id="MBD1373852.1"/>
    </source>
</evidence>
<dbReference type="EMBL" id="JACXAH010000041">
    <property type="protein sequence ID" value="MBD1373852.1"/>
    <property type="molecule type" value="Genomic_DNA"/>
</dbReference>
<accession>A0A926NC44</accession>
<keyword evidence="2" id="KW-1185">Reference proteome</keyword>